<evidence type="ECO:0000256" key="1">
    <source>
        <dbReference type="SAM" id="SignalP"/>
    </source>
</evidence>
<gene>
    <name evidence="2" type="ORF">BJX66DRAFT_311950</name>
</gene>
<comment type="caution">
    <text evidence="2">The sequence shown here is derived from an EMBL/GenBank/DDBJ whole genome shotgun (WGS) entry which is preliminary data.</text>
</comment>
<proteinExistence type="predicted"/>
<name>A0ABR4FUH9_9EURO</name>
<keyword evidence="3" id="KW-1185">Reference proteome</keyword>
<evidence type="ECO:0000313" key="3">
    <source>
        <dbReference type="Proteomes" id="UP001610563"/>
    </source>
</evidence>
<feature type="signal peptide" evidence="1">
    <location>
        <begin position="1"/>
        <end position="22"/>
    </location>
</feature>
<accession>A0ABR4FUH9</accession>
<keyword evidence="1" id="KW-0732">Signal</keyword>
<feature type="chain" id="PRO_5047365129" evidence="1">
    <location>
        <begin position="23"/>
        <end position="141"/>
    </location>
</feature>
<reference evidence="2 3" key="1">
    <citation type="submission" date="2024-07" db="EMBL/GenBank/DDBJ databases">
        <title>Section-level genome sequencing and comparative genomics of Aspergillus sections Usti and Cavernicolus.</title>
        <authorList>
            <consortium name="Lawrence Berkeley National Laboratory"/>
            <person name="Nybo J.L."/>
            <person name="Vesth T.C."/>
            <person name="Theobald S."/>
            <person name="Frisvad J.C."/>
            <person name="Larsen T.O."/>
            <person name="Kjaerboelling I."/>
            <person name="Rothschild-Mancinelli K."/>
            <person name="Lyhne E.K."/>
            <person name="Kogle M.E."/>
            <person name="Barry K."/>
            <person name="Clum A."/>
            <person name="Na H."/>
            <person name="Ledsgaard L."/>
            <person name="Lin J."/>
            <person name="Lipzen A."/>
            <person name="Kuo A."/>
            <person name="Riley R."/>
            <person name="Mondo S."/>
            <person name="Labutti K."/>
            <person name="Haridas S."/>
            <person name="Pangalinan J."/>
            <person name="Salamov A.A."/>
            <person name="Simmons B.A."/>
            <person name="Magnuson J.K."/>
            <person name="Chen J."/>
            <person name="Drula E."/>
            <person name="Henrissat B."/>
            <person name="Wiebenga A."/>
            <person name="Lubbers R.J."/>
            <person name="Gomes A.C."/>
            <person name="Makela M.R."/>
            <person name="Stajich J."/>
            <person name="Grigoriev I.V."/>
            <person name="Mortensen U.H."/>
            <person name="De Vries R.P."/>
            <person name="Baker S.E."/>
            <person name="Andersen M.R."/>
        </authorList>
    </citation>
    <scope>NUCLEOTIDE SEQUENCE [LARGE SCALE GENOMIC DNA]</scope>
    <source>
        <strain evidence="2 3">CBS 209.92</strain>
    </source>
</reference>
<dbReference type="Proteomes" id="UP001610563">
    <property type="component" value="Unassembled WGS sequence"/>
</dbReference>
<sequence length="141" mass="15223">MPALVCLRGLYLALYESFLVVSTSLYPSDIVGDSFGTLTTGPIAGAGGLISIIPVQNAKSAILRCSFDDLASDTDTFEVAMPDSWATKVSCLKRIARHPRNARAREGASHQDVPKCPGLWIGREVCRWMMVEHALASLEGL</sequence>
<protein>
    <submittedName>
        <fullName evidence="2">Uncharacterized protein</fullName>
    </submittedName>
</protein>
<dbReference type="EMBL" id="JBFTWV010000107">
    <property type="protein sequence ID" value="KAL2786916.1"/>
    <property type="molecule type" value="Genomic_DNA"/>
</dbReference>
<organism evidence="2 3">
    <name type="scientific">Aspergillus keveii</name>
    <dbReference type="NCBI Taxonomy" id="714993"/>
    <lineage>
        <taxon>Eukaryota</taxon>
        <taxon>Fungi</taxon>
        <taxon>Dikarya</taxon>
        <taxon>Ascomycota</taxon>
        <taxon>Pezizomycotina</taxon>
        <taxon>Eurotiomycetes</taxon>
        <taxon>Eurotiomycetidae</taxon>
        <taxon>Eurotiales</taxon>
        <taxon>Aspergillaceae</taxon>
        <taxon>Aspergillus</taxon>
        <taxon>Aspergillus subgen. Nidulantes</taxon>
    </lineage>
</organism>
<evidence type="ECO:0000313" key="2">
    <source>
        <dbReference type="EMBL" id="KAL2786916.1"/>
    </source>
</evidence>